<evidence type="ECO:0000313" key="5">
    <source>
        <dbReference type="RefSeq" id="XP_022105670.1"/>
    </source>
</evidence>
<dbReference type="GO" id="GO:0022900">
    <property type="term" value="P:electron transport chain"/>
    <property type="evidence" value="ECO:0007669"/>
    <property type="project" value="InterPro"/>
</dbReference>
<dbReference type="PANTHER" id="PTHR12219">
    <property type="entry name" value="NADH-UBIQUINONE OXIDOREDUCTASE"/>
    <property type="match status" value="1"/>
</dbReference>
<dbReference type="Gene3D" id="2.130.10.10">
    <property type="entry name" value="YVTN repeat-like/Quinoprotein amine dehydrogenase"/>
    <property type="match status" value="1"/>
</dbReference>
<organism evidence="2 5">
    <name type="scientific">Acanthaster planci</name>
    <name type="common">Crown-of-thorns starfish</name>
    <dbReference type="NCBI Taxonomy" id="133434"/>
    <lineage>
        <taxon>Eukaryota</taxon>
        <taxon>Metazoa</taxon>
        <taxon>Echinodermata</taxon>
        <taxon>Eleutherozoa</taxon>
        <taxon>Asterozoa</taxon>
        <taxon>Asteroidea</taxon>
        <taxon>Valvatacea</taxon>
        <taxon>Valvatida</taxon>
        <taxon>Acanthasteridae</taxon>
        <taxon>Acanthaster</taxon>
    </lineage>
</organism>
<dbReference type="KEGG" id="aplc:110987324"/>
<dbReference type="InterPro" id="IPR001680">
    <property type="entry name" value="WD40_rpt"/>
</dbReference>
<dbReference type="RefSeq" id="XP_022105668.1">
    <property type="nucleotide sequence ID" value="XM_022249976.1"/>
</dbReference>
<feature type="compositionally biased region" description="Low complexity" evidence="1">
    <location>
        <begin position="268"/>
        <end position="287"/>
    </location>
</feature>
<reference evidence="3 4" key="1">
    <citation type="submission" date="2025-04" db="UniProtKB">
        <authorList>
            <consortium name="RefSeq"/>
        </authorList>
    </citation>
    <scope>IDENTIFICATION</scope>
</reference>
<dbReference type="Pfam" id="PF21030">
    <property type="entry name" value="WDR93"/>
    <property type="match status" value="1"/>
</dbReference>
<dbReference type="GeneID" id="110987324"/>
<dbReference type="SMART" id="SM00320">
    <property type="entry name" value="WD40"/>
    <property type="match status" value="1"/>
</dbReference>
<sequence length="701" mass="76738">MPVYVRKNLLSITPESLGDRSSDEEDYIRDPEQMYDVLPQPFRLVNKIVNLIFDLAWEVISERESARIAEKSRVRPPQYDCATPLPDYGQALCTSSCPDGRYVFFGMPQGIAMIDAMTQAPITSWEHGTEGVSICSLDVCLIGVQTYLIVAVDTAGTGRLLCSAFEMIHPIKTFNEDVAGSVVTNSFISSDGDYVSVGLQTGSDVWLDVWHLPRDNWLREFETAHSNAVKQQQQQQQQATKPAEVDKLDSSIEMATSIEGITTDTAKSTSSGSPRGSPTPHPGAAAASTVAAVAVPNLNLSQLSKPSMVLRVRPPPAILTGVTGSVSSLFRAIDEGQVVGLGTKQHLITDQHLEKRRQVFQQQHQDQLRFLPEQEDKACPRSLCIFLNPSFLLVTGLEASNDRPNSVAVAWTGSTNICHYNLLKSSKDLEHKPDIVWPFGSDITCLAASPCTSLLAVGHGDGTLTIYDQHMGLPQAVQRLSAAGSVSHVHFLNPSIISPAQGPSREPSATPDTHLMACCSDGSISVVRCGYEGAVSLRVIEPACNDRKERVVSVQPLTGIPQVVVVVHGGGEVSLVDVRRGHALCVIALREADCRLTAVVPPVLTPAANANMLYVKGVREASEDLEETRDSSNMFVFPLRSFPALDPFIKNPVHPQPYSLHVTVQKRFDWMLSNRLSLQNERQQRMQQRWHQLSPQVISCK</sequence>
<keyword evidence="2" id="KW-1185">Reference proteome</keyword>
<dbReference type="RefSeq" id="XP_022105669.1">
    <property type="nucleotide sequence ID" value="XM_022249977.1"/>
</dbReference>
<dbReference type="InterPro" id="IPR049547">
    <property type="entry name" value="WDR93_beta-prop"/>
</dbReference>
<dbReference type="PANTHER" id="PTHR12219:SF17">
    <property type="entry name" value="WD REPEAT-CONTAINING PROTEIN 93"/>
    <property type="match status" value="1"/>
</dbReference>
<feature type="region of interest" description="Disordered" evidence="1">
    <location>
        <begin position="258"/>
        <end position="287"/>
    </location>
</feature>
<dbReference type="InterPro" id="IPR006885">
    <property type="entry name" value="NADH_UbQ_FeS_4_mit-like"/>
</dbReference>
<proteinExistence type="predicted"/>
<evidence type="ECO:0000256" key="1">
    <source>
        <dbReference type="SAM" id="MobiDB-lite"/>
    </source>
</evidence>
<dbReference type="InterPro" id="IPR015943">
    <property type="entry name" value="WD40/YVTN_repeat-like_dom_sf"/>
</dbReference>
<protein>
    <submittedName>
        <fullName evidence="3 4">WD repeat-containing protein 93-like</fullName>
    </submittedName>
</protein>
<dbReference type="SUPFAM" id="SSF50998">
    <property type="entry name" value="Quinoprotein alcohol dehydrogenase-like"/>
    <property type="match status" value="1"/>
</dbReference>
<evidence type="ECO:0000313" key="4">
    <source>
        <dbReference type="RefSeq" id="XP_022105669.1"/>
    </source>
</evidence>
<dbReference type="OMA" id="YSHETES"/>
<evidence type="ECO:0000313" key="3">
    <source>
        <dbReference type="RefSeq" id="XP_022105668.1"/>
    </source>
</evidence>
<gene>
    <name evidence="3 4 5" type="primary">LOC110987324</name>
</gene>
<dbReference type="RefSeq" id="XP_022105670.1">
    <property type="nucleotide sequence ID" value="XM_022249978.1"/>
</dbReference>
<evidence type="ECO:0000313" key="2">
    <source>
        <dbReference type="Proteomes" id="UP000694845"/>
    </source>
</evidence>
<dbReference type="Proteomes" id="UP000694845">
    <property type="component" value="Unplaced"/>
</dbReference>
<dbReference type="InterPro" id="IPR011047">
    <property type="entry name" value="Quinoprotein_ADH-like_sf"/>
</dbReference>
<name>A0A8B7ZL97_ACAPL</name>
<dbReference type="AlphaFoldDB" id="A0A8B7ZL97"/>
<accession>A0A8B7ZL97</accession>
<dbReference type="OrthoDB" id="547231at2759"/>